<dbReference type="GO" id="GO:0004843">
    <property type="term" value="F:cysteine-type deubiquitinase activity"/>
    <property type="evidence" value="ECO:0007669"/>
    <property type="project" value="UniProtKB-EC"/>
</dbReference>
<feature type="transmembrane region" description="Helical" evidence="4">
    <location>
        <begin position="57"/>
        <end position="77"/>
    </location>
</feature>
<evidence type="ECO:0000256" key="2">
    <source>
        <dbReference type="ARBA" id="ARBA00012759"/>
    </source>
</evidence>
<dbReference type="Pfam" id="PF00443">
    <property type="entry name" value="UCH"/>
    <property type="match status" value="1"/>
</dbReference>
<dbReference type="InterPro" id="IPR001394">
    <property type="entry name" value="Peptidase_C19_UCH"/>
</dbReference>
<comment type="catalytic activity">
    <reaction evidence="1">
        <text>Thiol-dependent hydrolysis of ester, thioester, amide, peptide and isopeptide bonds formed by the C-terminal Gly of ubiquitin (a 76-residue protein attached to proteins as an intracellular targeting signal).</text>
        <dbReference type="EC" id="3.4.19.12"/>
    </reaction>
</comment>
<dbReference type="PANTHER" id="PTHR21646:SF23">
    <property type="entry name" value="UBIQUITIN CARBOXYL-TERMINAL HYDROLASE USP2"/>
    <property type="match status" value="1"/>
</dbReference>
<evidence type="ECO:0000256" key="1">
    <source>
        <dbReference type="ARBA" id="ARBA00000707"/>
    </source>
</evidence>
<protein>
    <recommendedName>
        <fullName evidence="2">ubiquitinyl hydrolase 1</fullName>
        <ecNumber evidence="2">3.4.19.12</ecNumber>
    </recommendedName>
</protein>
<dbReference type="EC" id="3.4.19.12" evidence="2"/>
<dbReference type="Proteomes" id="UP000770661">
    <property type="component" value="Unassembled WGS sequence"/>
</dbReference>
<dbReference type="PANTHER" id="PTHR21646">
    <property type="entry name" value="UBIQUITIN CARBOXYL-TERMINAL HYDROLASE"/>
    <property type="match status" value="1"/>
</dbReference>
<evidence type="ECO:0000313" key="6">
    <source>
        <dbReference type="EMBL" id="KAG0711222.1"/>
    </source>
</evidence>
<dbReference type="InterPro" id="IPR050185">
    <property type="entry name" value="Ub_carboxyl-term_hydrolase"/>
</dbReference>
<keyword evidence="7" id="KW-1185">Reference proteome</keyword>
<gene>
    <name evidence="6" type="primary">USP2_1</name>
    <name evidence="6" type="ORF">GWK47_021066</name>
</gene>
<dbReference type="AlphaFoldDB" id="A0A8J4XNZ0"/>
<dbReference type="InterPro" id="IPR028889">
    <property type="entry name" value="USP"/>
</dbReference>
<feature type="region of interest" description="Disordered" evidence="3">
    <location>
        <begin position="138"/>
        <end position="171"/>
    </location>
</feature>
<dbReference type="GO" id="GO:0016579">
    <property type="term" value="P:protein deubiquitination"/>
    <property type="evidence" value="ECO:0007669"/>
    <property type="project" value="InterPro"/>
</dbReference>
<dbReference type="OrthoDB" id="10009867at2759"/>
<sequence>MVNLSFLLCFSEGGSKYKISGPMKEVPQPDTSLDRERGNDILYRQEYVYVAWEAADVVMDAAAGACVLYLTLGGVVGMRSGPSRRYSHEAHRASFRSLVLRSLWDALPIVLVTVVVGCLLILVVHCWEAASMKPRTAHLQNKRRVRNRRRREDDSPRRHQSTYSNNSSSGVLSENNGLVGLRNIGNTCFMNSVTQCLSNTKCLLEYLVREGYSSDINNTTSTMKGDLVRAFANLMSDMWNEGGDSSRALNTGPFKSQIQRFAPAFSGYQQHDAQEFLRKLLEGLHEDVNRVTLKPKPITEDIDDDLDDGQKAMESWKRYLRYDDSKIVDMFVGQLKSVCSVPCVGIAR</sequence>
<accession>A0A8J4XNZ0</accession>
<keyword evidence="4" id="KW-1133">Transmembrane helix</keyword>
<dbReference type="InterPro" id="IPR038765">
    <property type="entry name" value="Papain-like_cys_pep_sf"/>
</dbReference>
<keyword evidence="4" id="KW-0472">Membrane</keyword>
<name>A0A8J4XNZ0_CHIOP</name>
<dbReference type="CDD" id="cd02257">
    <property type="entry name" value="Peptidase_C19"/>
    <property type="match status" value="1"/>
</dbReference>
<dbReference type="PROSITE" id="PS50235">
    <property type="entry name" value="USP_3"/>
    <property type="match status" value="1"/>
</dbReference>
<dbReference type="SUPFAM" id="SSF54001">
    <property type="entry name" value="Cysteine proteinases"/>
    <property type="match status" value="1"/>
</dbReference>
<keyword evidence="6" id="KW-0378">Hydrolase</keyword>
<keyword evidence="4" id="KW-0812">Transmembrane</keyword>
<evidence type="ECO:0000259" key="5">
    <source>
        <dbReference type="PROSITE" id="PS50235"/>
    </source>
</evidence>
<feature type="compositionally biased region" description="Polar residues" evidence="3">
    <location>
        <begin position="161"/>
        <end position="171"/>
    </location>
</feature>
<feature type="transmembrane region" description="Helical" evidence="4">
    <location>
        <begin position="98"/>
        <end position="124"/>
    </location>
</feature>
<feature type="domain" description="USP" evidence="5">
    <location>
        <begin position="179"/>
        <end position="348"/>
    </location>
</feature>
<dbReference type="EMBL" id="JACEEZ010023504">
    <property type="protein sequence ID" value="KAG0711222.1"/>
    <property type="molecule type" value="Genomic_DNA"/>
</dbReference>
<evidence type="ECO:0000256" key="4">
    <source>
        <dbReference type="SAM" id="Phobius"/>
    </source>
</evidence>
<proteinExistence type="predicted"/>
<reference evidence="6" key="1">
    <citation type="submission" date="2020-07" db="EMBL/GenBank/DDBJ databases">
        <title>The High-quality genome of the commercially important snow crab, Chionoecetes opilio.</title>
        <authorList>
            <person name="Jeong J.-H."/>
            <person name="Ryu S."/>
        </authorList>
    </citation>
    <scope>NUCLEOTIDE SEQUENCE</scope>
    <source>
        <strain evidence="6">MADBK_172401_WGS</strain>
        <tissue evidence="6">Digestive gland</tissue>
    </source>
</reference>
<evidence type="ECO:0000256" key="3">
    <source>
        <dbReference type="SAM" id="MobiDB-lite"/>
    </source>
</evidence>
<dbReference type="Gene3D" id="3.90.70.10">
    <property type="entry name" value="Cysteine proteinases"/>
    <property type="match status" value="1"/>
</dbReference>
<feature type="compositionally biased region" description="Basic residues" evidence="3">
    <location>
        <begin position="140"/>
        <end position="149"/>
    </location>
</feature>
<organism evidence="6 7">
    <name type="scientific">Chionoecetes opilio</name>
    <name type="common">Atlantic snow crab</name>
    <name type="synonym">Cancer opilio</name>
    <dbReference type="NCBI Taxonomy" id="41210"/>
    <lineage>
        <taxon>Eukaryota</taxon>
        <taxon>Metazoa</taxon>
        <taxon>Ecdysozoa</taxon>
        <taxon>Arthropoda</taxon>
        <taxon>Crustacea</taxon>
        <taxon>Multicrustacea</taxon>
        <taxon>Malacostraca</taxon>
        <taxon>Eumalacostraca</taxon>
        <taxon>Eucarida</taxon>
        <taxon>Decapoda</taxon>
        <taxon>Pleocyemata</taxon>
        <taxon>Brachyura</taxon>
        <taxon>Eubrachyura</taxon>
        <taxon>Majoidea</taxon>
        <taxon>Majidae</taxon>
        <taxon>Chionoecetes</taxon>
    </lineage>
</organism>
<comment type="caution">
    <text evidence="6">The sequence shown here is derived from an EMBL/GenBank/DDBJ whole genome shotgun (WGS) entry which is preliminary data.</text>
</comment>
<evidence type="ECO:0000313" key="7">
    <source>
        <dbReference type="Proteomes" id="UP000770661"/>
    </source>
</evidence>